<dbReference type="GO" id="GO:0005886">
    <property type="term" value="C:plasma membrane"/>
    <property type="evidence" value="ECO:0007669"/>
    <property type="project" value="TreeGrafter"/>
</dbReference>
<reference evidence="5" key="2">
    <citation type="submission" date="2023-05" db="EMBL/GenBank/DDBJ databases">
        <authorList>
            <person name="Fouks B."/>
        </authorList>
    </citation>
    <scope>NUCLEOTIDE SEQUENCE</scope>
    <source>
        <strain evidence="5">Stay&amp;Tobe</strain>
        <tissue evidence="5">Testes</tissue>
    </source>
</reference>
<reference evidence="5" key="1">
    <citation type="journal article" date="2023" name="IScience">
        <title>Live-bearing cockroach genome reveals convergent evolutionary mechanisms linked to viviparity in insects and beyond.</title>
        <authorList>
            <person name="Fouks B."/>
            <person name="Harrison M.C."/>
            <person name="Mikhailova A.A."/>
            <person name="Marchal E."/>
            <person name="English S."/>
            <person name="Carruthers M."/>
            <person name="Jennings E.C."/>
            <person name="Chiamaka E.L."/>
            <person name="Frigard R.A."/>
            <person name="Pippel M."/>
            <person name="Attardo G.M."/>
            <person name="Benoit J.B."/>
            <person name="Bornberg-Bauer E."/>
            <person name="Tobe S.S."/>
        </authorList>
    </citation>
    <scope>NUCLEOTIDE SEQUENCE</scope>
    <source>
        <strain evidence="5">Stay&amp;Tobe</strain>
    </source>
</reference>
<name>A0AAD7ZH94_DIPPU</name>
<comment type="caution">
    <text evidence="5">The sequence shown here is derived from an EMBL/GenBank/DDBJ whole genome shotgun (WGS) entry which is preliminary data.</text>
</comment>
<dbReference type="InterPro" id="IPR015943">
    <property type="entry name" value="WD40/YVTN_repeat-like_dom_sf"/>
</dbReference>
<keyword evidence="1" id="KW-0221">Differentiation</keyword>
<gene>
    <name evidence="5" type="ORF">L9F63_024307</name>
</gene>
<dbReference type="PROSITE" id="PS51004">
    <property type="entry name" value="SEMA"/>
    <property type="match status" value="1"/>
</dbReference>
<dbReference type="GO" id="GO:0030334">
    <property type="term" value="P:regulation of cell migration"/>
    <property type="evidence" value="ECO:0007669"/>
    <property type="project" value="TreeGrafter"/>
</dbReference>
<dbReference type="PANTHER" id="PTHR22625:SF44">
    <property type="entry name" value="PLEXIN-B"/>
    <property type="match status" value="1"/>
</dbReference>
<dbReference type="InterPro" id="IPR036352">
    <property type="entry name" value="Semap_dom_sf"/>
</dbReference>
<organism evidence="5 6">
    <name type="scientific">Diploptera punctata</name>
    <name type="common">Pacific beetle cockroach</name>
    <dbReference type="NCBI Taxonomy" id="6984"/>
    <lineage>
        <taxon>Eukaryota</taxon>
        <taxon>Metazoa</taxon>
        <taxon>Ecdysozoa</taxon>
        <taxon>Arthropoda</taxon>
        <taxon>Hexapoda</taxon>
        <taxon>Insecta</taxon>
        <taxon>Pterygota</taxon>
        <taxon>Neoptera</taxon>
        <taxon>Polyneoptera</taxon>
        <taxon>Dictyoptera</taxon>
        <taxon>Blattodea</taxon>
        <taxon>Blaberoidea</taxon>
        <taxon>Blaberidae</taxon>
        <taxon>Diplopterinae</taxon>
        <taxon>Diploptera</taxon>
    </lineage>
</organism>
<dbReference type="InterPro" id="IPR031148">
    <property type="entry name" value="Plexin"/>
</dbReference>
<keyword evidence="6" id="KW-1185">Reference proteome</keyword>
<dbReference type="CDD" id="cd11236">
    <property type="entry name" value="Sema_plexin_like"/>
    <property type="match status" value="1"/>
</dbReference>
<evidence type="ECO:0000313" key="6">
    <source>
        <dbReference type="Proteomes" id="UP001233999"/>
    </source>
</evidence>
<dbReference type="GO" id="GO:0008360">
    <property type="term" value="P:regulation of cell shape"/>
    <property type="evidence" value="ECO:0007669"/>
    <property type="project" value="TreeGrafter"/>
</dbReference>
<dbReference type="InterPro" id="IPR001627">
    <property type="entry name" value="Semap_dom"/>
</dbReference>
<dbReference type="Gene3D" id="2.130.10.10">
    <property type="entry name" value="YVTN repeat-like/Quinoprotein amine dehydrogenase"/>
    <property type="match status" value="1"/>
</dbReference>
<accession>A0AAD7ZH94</accession>
<comment type="caution">
    <text evidence="2">Lacks conserved residue(s) required for the propagation of feature annotation.</text>
</comment>
<evidence type="ECO:0000259" key="4">
    <source>
        <dbReference type="PROSITE" id="PS51004"/>
    </source>
</evidence>
<dbReference type="GO" id="GO:0097374">
    <property type="term" value="P:sensory neuron axon guidance"/>
    <property type="evidence" value="ECO:0007669"/>
    <property type="project" value="TreeGrafter"/>
</dbReference>
<dbReference type="GO" id="GO:0002116">
    <property type="term" value="C:semaphorin receptor complex"/>
    <property type="evidence" value="ECO:0007669"/>
    <property type="project" value="TreeGrafter"/>
</dbReference>
<sequence>MGIVAALVMLSLGLGVVALAVGGEGTEIEMGHGGSSSTGPPPVQRPDVRHIYAKYPDKENASLKLTHLVVDKATGRVYAGAVNRLLQLDSALKVEEVVVTGPLKDSPQCHASGCNSNAIQTSLMDNVNKVLVIDPESRTLIVKYKMANISISPEFIPTSIAANDETASTYAFIGPEHYNPWGRSNVLYVGTTYTNNGEYRDDVPAISSRNLYNLEYAELSFSKQSIVRIDVKYRDHFLVKYVYGFNASEFAYFVIVQKQSPLPGQEELGYVSRLARTCINDANYDSYTEVTLQCLVRDTANPGSMVNYNLILDAKVTEAGADLAMSLGIKAKDPVLVGSRSAVCVYSLQDIEIKFNENIHMCFNGSVKYRNMDYISGLILDGKCPMAGVSNFAYSL</sequence>
<dbReference type="GO" id="GO:0017154">
    <property type="term" value="F:semaphorin receptor activity"/>
    <property type="evidence" value="ECO:0007669"/>
    <property type="project" value="InterPro"/>
</dbReference>
<evidence type="ECO:0000256" key="2">
    <source>
        <dbReference type="PROSITE-ProRule" id="PRU00352"/>
    </source>
</evidence>
<dbReference type="SMART" id="SM00630">
    <property type="entry name" value="Sema"/>
    <property type="match status" value="1"/>
</dbReference>
<dbReference type="PANTHER" id="PTHR22625">
    <property type="entry name" value="PLEXIN"/>
    <property type="match status" value="1"/>
</dbReference>
<dbReference type="EMBL" id="JASPKZ010008289">
    <property type="protein sequence ID" value="KAJ9580518.1"/>
    <property type="molecule type" value="Genomic_DNA"/>
</dbReference>
<keyword evidence="3" id="KW-0732">Signal</keyword>
<dbReference type="GO" id="GO:0007162">
    <property type="term" value="P:negative regulation of cell adhesion"/>
    <property type="evidence" value="ECO:0007669"/>
    <property type="project" value="TreeGrafter"/>
</dbReference>
<evidence type="ECO:0000256" key="1">
    <source>
        <dbReference type="ARBA" id="ARBA00022782"/>
    </source>
</evidence>
<feature type="signal peptide" evidence="3">
    <location>
        <begin position="1"/>
        <end position="25"/>
    </location>
</feature>
<evidence type="ECO:0000256" key="3">
    <source>
        <dbReference type="SAM" id="SignalP"/>
    </source>
</evidence>
<dbReference type="SUPFAM" id="SSF101912">
    <property type="entry name" value="Sema domain"/>
    <property type="match status" value="1"/>
</dbReference>
<dbReference type="AlphaFoldDB" id="A0AAD7ZH94"/>
<dbReference type="Proteomes" id="UP001233999">
    <property type="component" value="Unassembled WGS sequence"/>
</dbReference>
<dbReference type="GO" id="GO:0050772">
    <property type="term" value="P:positive regulation of axonogenesis"/>
    <property type="evidence" value="ECO:0007669"/>
    <property type="project" value="TreeGrafter"/>
</dbReference>
<protein>
    <recommendedName>
        <fullName evidence="4">Sema domain-containing protein</fullName>
    </recommendedName>
</protein>
<evidence type="ECO:0000313" key="5">
    <source>
        <dbReference type="EMBL" id="KAJ9580518.1"/>
    </source>
</evidence>
<feature type="domain" description="Sema" evidence="4">
    <location>
        <begin position="40"/>
        <end position="396"/>
    </location>
</feature>
<dbReference type="GO" id="GO:0008045">
    <property type="term" value="P:motor neuron axon guidance"/>
    <property type="evidence" value="ECO:0007669"/>
    <property type="project" value="TreeGrafter"/>
</dbReference>
<proteinExistence type="predicted"/>
<feature type="chain" id="PRO_5041981489" description="Sema domain-containing protein" evidence="3">
    <location>
        <begin position="26"/>
        <end position="396"/>
    </location>
</feature>